<dbReference type="Proteomes" id="UP000294697">
    <property type="component" value="Unassembled WGS sequence"/>
</dbReference>
<evidence type="ECO:0000313" key="6">
    <source>
        <dbReference type="EMBL" id="TDW06745.1"/>
    </source>
</evidence>
<organism evidence="6 7">
    <name type="scientific">Halanaerobium saccharolyticum</name>
    <dbReference type="NCBI Taxonomy" id="43595"/>
    <lineage>
        <taxon>Bacteria</taxon>
        <taxon>Bacillati</taxon>
        <taxon>Bacillota</taxon>
        <taxon>Clostridia</taxon>
        <taxon>Halanaerobiales</taxon>
        <taxon>Halanaerobiaceae</taxon>
        <taxon>Halanaerobium</taxon>
    </lineage>
</organism>
<dbReference type="PANTHER" id="PTHR35529:SF1">
    <property type="entry name" value="MANGANESE EFFLUX PUMP MNTP-RELATED"/>
    <property type="match status" value="1"/>
</dbReference>
<keyword evidence="3 5" id="KW-1133">Transmembrane helix</keyword>
<dbReference type="InterPro" id="IPR003810">
    <property type="entry name" value="Mntp/YtaF"/>
</dbReference>
<feature type="transmembrane region" description="Helical" evidence="5">
    <location>
        <begin position="103"/>
        <end position="128"/>
    </location>
</feature>
<reference evidence="6 7" key="1">
    <citation type="submission" date="2019-03" db="EMBL/GenBank/DDBJ databases">
        <title>Subsurface microbial communities from deep shales in Ohio and West Virginia, USA.</title>
        <authorList>
            <person name="Wrighton K."/>
        </authorList>
    </citation>
    <scope>NUCLEOTIDE SEQUENCE [LARGE SCALE GENOMIC DNA]</scope>
    <source>
        <strain evidence="6 7">MSL9.2</strain>
    </source>
</reference>
<dbReference type="Pfam" id="PF02659">
    <property type="entry name" value="Mntp"/>
    <property type="match status" value="1"/>
</dbReference>
<protein>
    <submittedName>
        <fullName evidence="6">Putative Mn2+ efflux pump MntP</fullName>
    </submittedName>
</protein>
<feature type="transmembrane region" description="Helical" evidence="5">
    <location>
        <begin position="140"/>
        <end position="163"/>
    </location>
</feature>
<dbReference type="EMBL" id="SODA01000004">
    <property type="protein sequence ID" value="TDW06745.1"/>
    <property type="molecule type" value="Genomic_DNA"/>
</dbReference>
<feature type="transmembrane region" description="Helical" evidence="5">
    <location>
        <begin position="169"/>
        <end position="187"/>
    </location>
</feature>
<comment type="caution">
    <text evidence="6">The sequence shown here is derived from an EMBL/GenBank/DDBJ whole genome shotgun (WGS) entry which is preliminary data.</text>
</comment>
<dbReference type="AlphaFoldDB" id="A0A4V3G5V7"/>
<evidence type="ECO:0000313" key="7">
    <source>
        <dbReference type="Proteomes" id="UP000294697"/>
    </source>
</evidence>
<evidence type="ECO:0000256" key="2">
    <source>
        <dbReference type="ARBA" id="ARBA00022692"/>
    </source>
</evidence>
<evidence type="ECO:0000256" key="1">
    <source>
        <dbReference type="ARBA" id="ARBA00022475"/>
    </source>
</evidence>
<evidence type="ECO:0000256" key="4">
    <source>
        <dbReference type="ARBA" id="ARBA00023136"/>
    </source>
</evidence>
<keyword evidence="4 5" id="KW-0472">Membrane</keyword>
<feature type="transmembrane region" description="Helical" evidence="5">
    <location>
        <begin position="71"/>
        <end position="88"/>
    </location>
</feature>
<sequence>MNMEGSQINILLVALALALDAAGVTMAIGCGTKTNAAEKLKVVFSFGFFQFFFALMGGLSGNYIDRNFFTISNYFSGAVIFLLGIFLIREGYKNGEECIYRRLSFWTVVVLGVSVSIDALGAGFSLLFDFDYALIFQDSLVIGLIASIITAAAFRIVVYIKHIALVEKYADYVGGFILLLIGINTFFA</sequence>
<proteinExistence type="predicted"/>
<name>A0A4V3G5V7_9FIRM</name>
<accession>A0A4V3G5V7</accession>
<keyword evidence="2 5" id="KW-0812">Transmembrane</keyword>
<evidence type="ECO:0000256" key="5">
    <source>
        <dbReference type="SAM" id="Phobius"/>
    </source>
</evidence>
<keyword evidence="1" id="KW-1003">Cell membrane</keyword>
<evidence type="ECO:0000256" key="3">
    <source>
        <dbReference type="ARBA" id="ARBA00022989"/>
    </source>
</evidence>
<feature type="transmembrane region" description="Helical" evidence="5">
    <location>
        <begin position="43"/>
        <end position="64"/>
    </location>
</feature>
<dbReference type="PANTHER" id="PTHR35529">
    <property type="entry name" value="MANGANESE EFFLUX PUMP MNTP-RELATED"/>
    <property type="match status" value="1"/>
</dbReference>
<gene>
    <name evidence="6" type="ORF">C8C77_104139</name>
</gene>